<proteinExistence type="predicted"/>
<organism evidence="1 2">
    <name type="scientific">Somion occarium</name>
    <dbReference type="NCBI Taxonomy" id="3059160"/>
    <lineage>
        <taxon>Eukaryota</taxon>
        <taxon>Fungi</taxon>
        <taxon>Dikarya</taxon>
        <taxon>Basidiomycota</taxon>
        <taxon>Agaricomycotina</taxon>
        <taxon>Agaricomycetes</taxon>
        <taxon>Polyporales</taxon>
        <taxon>Cerrenaceae</taxon>
        <taxon>Somion</taxon>
    </lineage>
</organism>
<keyword evidence="2" id="KW-1185">Reference proteome</keyword>
<gene>
    <name evidence="1" type="ORF">GFSPODELE1_LOCUS3751</name>
</gene>
<evidence type="ECO:0000313" key="1">
    <source>
        <dbReference type="EMBL" id="CAL1701784.1"/>
    </source>
</evidence>
<dbReference type="EMBL" id="OZ037945">
    <property type="protein sequence ID" value="CAL1701784.1"/>
    <property type="molecule type" value="Genomic_DNA"/>
</dbReference>
<name>A0ABP1D522_9APHY</name>
<evidence type="ECO:0000313" key="2">
    <source>
        <dbReference type="Proteomes" id="UP001497453"/>
    </source>
</evidence>
<protein>
    <submittedName>
        <fullName evidence="1">Uncharacterized protein</fullName>
    </submittedName>
</protein>
<reference evidence="2" key="1">
    <citation type="submission" date="2024-04" db="EMBL/GenBank/DDBJ databases">
        <authorList>
            <person name="Shaw F."/>
            <person name="Minotto A."/>
        </authorList>
    </citation>
    <scope>NUCLEOTIDE SEQUENCE [LARGE SCALE GENOMIC DNA]</scope>
</reference>
<sequence length="142" mass="16029">MSVEVASNAVASQHESISSVSKPYLGDLRLPAYRVTHLGRYHPYGRKVAYHATSQPVDLMQTQDHRFTDYAGRPSLSLSIISEEDEDDIARVEHGIYPVIPPIERLVVIGGHPEKTVGFMEIIIDFALAMRRRFRRLATKRG</sequence>
<accession>A0ABP1D522</accession>
<dbReference type="Proteomes" id="UP001497453">
    <property type="component" value="Chromosome 2"/>
</dbReference>